<evidence type="ECO:0000313" key="4">
    <source>
        <dbReference type="EMBL" id="EGQ27511.1"/>
    </source>
</evidence>
<accession>F9DNX2</accession>
<dbReference type="SUPFAM" id="SSF52091">
    <property type="entry name" value="SpoIIaa-like"/>
    <property type="match status" value="1"/>
</dbReference>
<dbReference type="AlphaFoldDB" id="F9DNX2"/>
<evidence type="ECO:0000259" key="3">
    <source>
        <dbReference type="PROSITE" id="PS50801"/>
    </source>
</evidence>
<dbReference type="PANTHER" id="PTHR33495">
    <property type="entry name" value="ANTI-SIGMA FACTOR ANTAGONIST TM_1081-RELATED-RELATED"/>
    <property type="match status" value="1"/>
</dbReference>
<dbReference type="STRING" id="759851.SAMN04244570_0463"/>
<organism evidence="4 5">
    <name type="scientific">Sporosarcina newyorkensis 2681</name>
    <dbReference type="NCBI Taxonomy" id="1027292"/>
    <lineage>
        <taxon>Bacteria</taxon>
        <taxon>Bacillati</taxon>
        <taxon>Bacillota</taxon>
        <taxon>Bacilli</taxon>
        <taxon>Bacillales</taxon>
        <taxon>Caryophanaceae</taxon>
        <taxon>Sporosarcina</taxon>
    </lineage>
</organism>
<dbReference type="Gene3D" id="3.30.750.24">
    <property type="entry name" value="STAS domain"/>
    <property type="match status" value="1"/>
</dbReference>
<protein>
    <recommendedName>
        <fullName evidence="2">Anti-sigma factor antagonist</fullName>
    </recommendedName>
</protein>
<proteinExistence type="inferred from homology"/>
<dbReference type="EMBL" id="AFPZ01000015">
    <property type="protein sequence ID" value="EGQ27511.1"/>
    <property type="molecule type" value="Genomic_DNA"/>
</dbReference>
<dbReference type="HOGENOM" id="CLU_115403_7_0_9"/>
<dbReference type="PANTHER" id="PTHR33495:SF2">
    <property type="entry name" value="ANTI-SIGMA FACTOR ANTAGONIST TM_1081-RELATED"/>
    <property type="match status" value="1"/>
</dbReference>
<name>F9DNX2_9BACL</name>
<evidence type="ECO:0000313" key="5">
    <source>
        <dbReference type="Proteomes" id="UP000005316"/>
    </source>
</evidence>
<dbReference type="Pfam" id="PF01740">
    <property type="entry name" value="STAS"/>
    <property type="match status" value="1"/>
</dbReference>
<dbReference type="eggNOG" id="COG1366">
    <property type="taxonomic scope" value="Bacteria"/>
</dbReference>
<reference evidence="4 5" key="1">
    <citation type="submission" date="2011-04" db="EMBL/GenBank/DDBJ databases">
        <authorList>
            <person name="Muzny D."/>
            <person name="Qin X."/>
            <person name="Deng J."/>
            <person name="Jiang H."/>
            <person name="Liu Y."/>
            <person name="Qu J."/>
            <person name="Song X.-Z."/>
            <person name="Zhang L."/>
            <person name="Thornton R."/>
            <person name="Coyle M."/>
            <person name="Francisco L."/>
            <person name="Jackson L."/>
            <person name="Javaid M."/>
            <person name="Korchina V."/>
            <person name="Kovar C."/>
            <person name="Mata R."/>
            <person name="Mathew T."/>
            <person name="Ngo R."/>
            <person name="Nguyen L."/>
            <person name="Nguyen N."/>
            <person name="Okwuonu G."/>
            <person name="Ongeri F."/>
            <person name="Pham C."/>
            <person name="Simmons D."/>
            <person name="Wilczek-Boney K."/>
            <person name="Hale W."/>
            <person name="Jakkamsetti A."/>
            <person name="Pham P."/>
            <person name="Ruth R."/>
            <person name="San Lucas F."/>
            <person name="Warren J."/>
            <person name="Zhang J."/>
            <person name="Zhao Z."/>
            <person name="Zhou C."/>
            <person name="Zhu D."/>
            <person name="Lee S."/>
            <person name="Bess C."/>
            <person name="Blankenburg K."/>
            <person name="Forbes L."/>
            <person name="Fu Q."/>
            <person name="Gubbala S."/>
            <person name="Hirani K."/>
            <person name="Jayaseelan J.C."/>
            <person name="Lara F."/>
            <person name="Munidasa M."/>
            <person name="Palculict T."/>
            <person name="Patil S."/>
            <person name="Pu L.-L."/>
            <person name="Saada N."/>
            <person name="Tang L."/>
            <person name="Weissenberger G."/>
            <person name="Zhu Y."/>
            <person name="Hemphill L."/>
            <person name="Shang Y."/>
            <person name="Youmans B."/>
            <person name="Ayvaz T."/>
            <person name="Ross M."/>
            <person name="Santibanez J."/>
            <person name="Aqrawi P."/>
            <person name="Gross S."/>
            <person name="Joshi V."/>
            <person name="Fowler G."/>
            <person name="Nazareth L."/>
            <person name="Reid J."/>
            <person name="Worley K."/>
            <person name="Petrosino J."/>
            <person name="Highlander S."/>
            <person name="Gibbs R."/>
        </authorList>
    </citation>
    <scope>NUCLEOTIDE SEQUENCE [LARGE SCALE GENOMIC DNA]</scope>
    <source>
        <strain evidence="4 5">2681</strain>
    </source>
</reference>
<dbReference type="PROSITE" id="PS50801">
    <property type="entry name" value="STAS"/>
    <property type="match status" value="1"/>
</dbReference>
<gene>
    <name evidence="4" type="primary">spoIIAA</name>
    <name evidence="4" type="ORF">HMPREF9372_0502</name>
</gene>
<dbReference type="NCBIfam" id="TIGR00377">
    <property type="entry name" value="ant_ant_sig"/>
    <property type="match status" value="1"/>
</dbReference>
<dbReference type="InterPro" id="IPR002645">
    <property type="entry name" value="STAS_dom"/>
</dbReference>
<sequence>MWNDSFMKEAFEHMATITQLENGIVLITLAGELDNHEANQIRTEVSTAIFTGKTRAIIWDLYKLGFMDSAGIGLILGRMRDLAPVNGETLILNPSPTMEKIFQFSGLSAVIRKCTVEEAIDEIGGVVHEK</sequence>
<evidence type="ECO:0000256" key="1">
    <source>
        <dbReference type="ARBA" id="ARBA00009013"/>
    </source>
</evidence>
<dbReference type="Proteomes" id="UP000005316">
    <property type="component" value="Unassembled WGS sequence"/>
</dbReference>
<dbReference type="InterPro" id="IPR003658">
    <property type="entry name" value="Anti-sigma_ant"/>
</dbReference>
<dbReference type="GO" id="GO:0043856">
    <property type="term" value="F:anti-sigma factor antagonist activity"/>
    <property type="evidence" value="ECO:0007669"/>
    <property type="project" value="InterPro"/>
</dbReference>
<feature type="domain" description="STAS" evidence="3">
    <location>
        <begin position="14"/>
        <end position="127"/>
    </location>
</feature>
<comment type="caution">
    <text evidence="4">The sequence shown here is derived from an EMBL/GenBank/DDBJ whole genome shotgun (WGS) entry which is preliminary data.</text>
</comment>
<comment type="similarity">
    <text evidence="1 2">Belongs to the anti-sigma-factor antagonist family.</text>
</comment>
<evidence type="ECO:0000256" key="2">
    <source>
        <dbReference type="RuleBase" id="RU003749"/>
    </source>
</evidence>
<dbReference type="InterPro" id="IPR036513">
    <property type="entry name" value="STAS_dom_sf"/>
</dbReference>